<reference evidence="2" key="1">
    <citation type="journal article" date="2019" name="Nat. Commun.">
        <title>The genome of broomcorn millet.</title>
        <authorList>
            <person name="Zou C."/>
            <person name="Miki D."/>
            <person name="Li D."/>
            <person name="Tang Q."/>
            <person name="Xiao L."/>
            <person name="Rajput S."/>
            <person name="Deng P."/>
            <person name="Jia W."/>
            <person name="Huang R."/>
            <person name="Zhang M."/>
            <person name="Sun Y."/>
            <person name="Hu J."/>
            <person name="Fu X."/>
            <person name="Schnable P.S."/>
            <person name="Li F."/>
            <person name="Zhang H."/>
            <person name="Feng B."/>
            <person name="Zhu X."/>
            <person name="Liu R."/>
            <person name="Schnable J.C."/>
            <person name="Zhu J.-K."/>
            <person name="Zhang H."/>
        </authorList>
    </citation>
    <scope>NUCLEOTIDE SEQUENCE [LARGE SCALE GENOMIC DNA]</scope>
</reference>
<sequence length="94" mass="9809">MRDGGVVALEDVAGGVRGGGDDCGDRAEAERHERAVARREAREGAVRVGAEVQKAADERQRAGARRQVAAAVGDEAQEVGEFISDASVGGYGQW</sequence>
<protein>
    <submittedName>
        <fullName evidence="1">Uncharacterized protein</fullName>
    </submittedName>
</protein>
<proteinExistence type="predicted"/>
<evidence type="ECO:0000313" key="1">
    <source>
        <dbReference type="EMBL" id="RLN04734.1"/>
    </source>
</evidence>
<comment type="caution">
    <text evidence="1">The sequence shown here is derived from an EMBL/GenBank/DDBJ whole genome shotgun (WGS) entry which is preliminary data.</text>
</comment>
<dbReference type="AlphaFoldDB" id="A0A3L6RJN3"/>
<dbReference type="Proteomes" id="UP000275267">
    <property type="component" value="Unassembled WGS sequence"/>
</dbReference>
<name>A0A3L6RJN3_PANMI</name>
<dbReference type="EMBL" id="PQIB02000008">
    <property type="protein sequence ID" value="RLN04734.1"/>
    <property type="molecule type" value="Genomic_DNA"/>
</dbReference>
<gene>
    <name evidence="1" type="ORF">C2845_PM13G24190</name>
</gene>
<evidence type="ECO:0000313" key="2">
    <source>
        <dbReference type="Proteomes" id="UP000275267"/>
    </source>
</evidence>
<keyword evidence="2" id="KW-1185">Reference proteome</keyword>
<accession>A0A3L6RJN3</accession>
<organism evidence="1 2">
    <name type="scientific">Panicum miliaceum</name>
    <name type="common">Proso millet</name>
    <name type="synonym">Broomcorn millet</name>
    <dbReference type="NCBI Taxonomy" id="4540"/>
    <lineage>
        <taxon>Eukaryota</taxon>
        <taxon>Viridiplantae</taxon>
        <taxon>Streptophyta</taxon>
        <taxon>Embryophyta</taxon>
        <taxon>Tracheophyta</taxon>
        <taxon>Spermatophyta</taxon>
        <taxon>Magnoliopsida</taxon>
        <taxon>Liliopsida</taxon>
        <taxon>Poales</taxon>
        <taxon>Poaceae</taxon>
        <taxon>PACMAD clade</taxon>
        <taxon>Panicoideae</taxon>
        <taxon>Panicodae</taxon>
        <taxon>Paniceae</taxon>
        <taxon>Panicinae</taxon>
        <taxon>Panicum</taxon>
        <taxon>Panicum sect. Panicum</taxon>
    </lineage>
</organism>